<keyword evidence="3" id="KW-1185">Reference proteome</keyword>
<gene>
    <name evidence="2" type="ORF">EYF80_044043</name>
</gene>
<sequence>MTSERLRAALTSFTRDAQQEFRGPFGPKSSCSRKKEPLPTRGLRSPWWFFNFFLKSEMVEGRYRMIHGSEDAALGPQPSEPPPAGTL</sequence>
<organism evidence="2 3">
    <name type="scientific">Liparis tanakae</name>
    <name type="common">Tanaka's snailfish</name>
    <dbReference type="NCBI Taxonomy" id="230148"/>
    <lineage>
        <taxon>Eukaryota</taxon>
        <taxon>Metazoa</taxon>
        <taxon>Chordata</taxon>
        <taxon>Craniata</taxon>
        <taxon>Vertebrata</taxon>
        <taxon>Euteleostomi</taxon>
        <taxon>Actinopterygii</taxon>
        <taxon>Neopterygii</taxon>
        <taxon>Teleostei</taxon>
        <taxon>Neoteleostei</taxon>
        <taxon>Acanthomorphata</taxon>
        <taxon>Eupercaria</taxon>
        <taxon>Perciformes</taxon>
        <taxon>Cottioidei</taxon>
        <taxon>Cottales</taxon>
        <taxon>Liparidae</taxon>
        <taxon>Liparis</taxon>
    </lineage>
</organism>
<protein>
    <submittedName>
        <fullName evidence="2">Uncharacterized protein</fullName>
    </submittedName>
</protein>
<comment type="caution">
    <text evidence="2">The sequence shown here is derived from an EMBL/GenBank/DDBJ whole genome shotgun (WGS) entry which is preliminary data.</text>
</comment>
<evidence type="ECO:0000256" key="1">
    <source>
        <dbReference type="SAM" id="MobiDB-lite"/>
    </source>
</evidence>
<evidence type="ECO:0000313" key="2">
    <source>
        <dbReference type="EMBL" id="TNN45770.1"/>
    </source>
</evidence>
<dbReference type="Proteomes" id="UP000314294">
    <property type="component" value="Unassembled WGS sequence"/>
</dbReference>
<name>A0A4Z2FY06_9TELE</name>
<evidence type="ECO:0000313" key="3">
    <source>
        <dbReference type="Proteomes" id="UP000314294"/>
    </source>
</evidence>
<proteinExistence type="predicted"/>
<feature type="region of interest" description="Disordered" evidence="1">
    <location>
        <begin position="17"/>
        <end position="41"/>
    </location>
</feature>
<accession>A0A4Z2FY06</accession>
<dbReference type="AlphaFoldDB" id="A0A4Z2FY06"/>
<reference evidence="2 3" key="1">
    <citation type="submission" date="2019-03" db="EMBL/GenBank/DDBJ databases">
        <title>First draft genome of Liparis tanakae, snailfish: a comprehensive survey of snailfish specific genes.</title>
        <authorList>
            <person name="Kim W."/>
            <person name="Song I."/>
            <person name="Jeong J.-H."/>
            <person name="Kim D."/>
            <person name="Kim S."/>
            <person name="Ryu S."/>
            <person name="Song J.Y."/>
            <person name="Lee S.K."/>
        </authorList>
    </citation>
    <scope>NUCLEOTIDE SEQUENCE [LARGE SCALE GENOMIC DNA]</scope>
    <source>
        <tissue evidence="2">Muscle</tissue>
    </source>
</reference>
<dbReference type="EMBL" id="SRLO01000826">
    <property type="protein sequence ID" value="TNN45770.1"/>
    <property type="molecule type" value="Genomic_DNA"/>
</dbReference>